<dbReference type="Proteomes" id="UP000312594">
    <property type="component" value="Unassembled WGS sequence"/>
</dbReference>
<keyword evidence="3 6" id="KW-0689">Ribosomal protein</keyword>
<reference evidence="13 18" key="1">
    <citation type="journal article" date="2005" name="Appl. Environ. Microbiol.">
        <title>Intestinal bacterial communities that produce active estrogen-like compounds enterodiol and enterolactone in humans.</title>
        <authorList>
            <person name="Clavel T."/>
            <person name="Henderson G."/>
            <person name="Alpert C.A."/>
            <person name="Philippe C."/>
            <person name="Rigottier-Gois L."/>
            <person name="Dore J."/>
            <person name="Blaut M."/>
        </authorList>
    </citation>
    <scope>NUCLEOTIDE SEQUENCE [LARGE SCALE GENOMIC DNA]</scope>
    <source>
        <strain evidence="13 18">SECO-MT75m2</strain>
    </source>
</reference>
<dbReference type="PROSITE" id="PS01015">
    <property type="entry name" value="RIBOSOMAL_L19"/>
    <property type="match status" value="1"/>
</dbReference>
<dbReference type="NCBIfam" id="TIGR01024">
    <property type="entry name" value="rplS_bact"/>
    <property type="match status" value="1"/>
</dbReference>
<dbReference type="PANTHER" id="PTHR15680">
    <property type="entry name" value="RIBOSOMAL PROTEIN L19"/>
    <property type="match status" value="1"/>
</dbReference>
<dbReference type="EMBL" id="WPOM01000018">
    <property type="protein sequence ID" value="MVN33497.1"/>
    <property type="molecule type" value="Genomic_DNA"/>
</dbReference>
<protein>
    <recommendedName>
        <fullName evidence="5 6">Large ribosomal subunit protein bL19</fullName>
    </recommendedName>
</protein>
<dbReference type="Proteomes" id="UP000253857">
    <property type="component" value="Unassembled WGS sequence"/>
</dbReference>
<evidence type="ECO:0000256" key="4">
    <source>
        <dbReference type="ARBA" id="ARBA00023274"/>
    </source>
</evidence>
<dbReference type="Proteomes" id="UP000253915">
    <property type="component" value="Unassembled WGS sequence"/>
</dbReference>
<evidence type="ECO:0000256" key="7">
    <source>
        <dbReference type="RuleBase" id="RU000559"/>
    </source>
</evidence>
<dbReference type="Proteomes" id="UP000436429">
    <property type="component" value="Unassembled WGS sequence"/>
</dbReference>
<comment type="similarity">
    <text evidence="2 6 7">Belongs to the bacterial ribosomal protein bL19 family.</text>
</comment>
<dbReference type="GeneID" id="69510830"/>
<evidence type="ECO:0000313" key="17">
    <source>
        <dbReference type="Proteomes" id="UP000253970"/>
    </source>
</evidence>
<evidence type="ECO:0000256" key="1">
    <source>
        <dbReference type="ARBA" id="ARBA00002349"/>
    </source>
</evidence>
<evidence type="ECO:0000313" key="9">
    <source>
        <dbReference type="EMBL" id="RDB73512.1"/>
    </source>
</evidence>
<reference evidence="13" key="3">
    <citation type="submission" date="2019-06" db="EMBL/GenBank/DDBJ databases">
        <authorList>
            <person name="Bisanz J.E."/>
            <person name="Turnbaugh P.J."/>
        </authorList>
    </citation>
    <scope>NUCLEOTIDE SEQUENCE</scope>
    <source>
        <strain evidence="13">SECO-MT75m2</strain>
    </source>
</reference>
<dbReference type="Pfam" id="PF01245">
    <property type="entry name" value="Ribosomal_L19"/>
    <property type="match status" value="1"/>
</dbReference>
<comment type="function">
    <text evidence="1 6 7">This protein is located at the 30S-50S ribosomal subunit interface and may play a role in the structure and function of the aminoacyl-tRNA binding site.</text>
</comment>
<evidence type="ECO:0000313" key="11">
    <source>
        <dbReference type="EMBL" id="RDB88247.1"/>
    </source>
</evidence>
<dbReference type="OMA" id="TITVYYE"/>
<dbReference type="PANTHER" id="PTHR15680:SF9">
    <property type="entry name" value="LARGE RIBOSOMAL SUBUNIT PROTEIN BL19M"/>
    <property type="match status" value="1"/>
</dbReference>
<evidence type="ECO:0000256" key="2">
    <source>
        <dbReference type="ARBA" id="ARBA00005781"/>
    </source>
</evidence>
<sequence>MDIIRAIEQQQIKQDVPEFNVGDNVKVHYRITEGNRERIQVFQGDVIRRQGASNRETFTVRKISFSIGVERTFPVHSPKIERIEVVRQGDVRRAKLYYLRKKVGKAAKIKEKAYR</sequence>
<gene>
    <name evidence="6 8" type="primary">rplS</name>
    <name evidence="12" type="ORF">C1853_01265</name>
    <name evidence="11" type="ORF">C1871_02095</name>
    <name evidence="10" type="ORF">C1872_03925</name>
    <name evidence="9" type="ORF">C1875_01275</name>
    <name evidence="13" type="ORF">FIC87_03875</name>
    <name evidence="8" type="ORF">GO726_10020</name>
</gene>
<name>A0A369NTX6_EGGLN</name>
<dbReference type="Gene3D" id="2.30.30.790">
    <property type="match status" value="1"/>
</dbReference>
<evidence type="ECO:0000313" key="15">
    <source>
        <dbReference type="Proteomes" id="UP000253857"/>
    </source>
</evidence>
<dbReference type="EMBL" id="PPTY01000002">
    <property type="protein sequence ID" value="RDB88247.1"/>
    <property type="molecule type" value="Genomic_DNA"/>
</dbReference>
<dbReference type="HAMAP" id="MF_00402">
    <property type="entry name" value="Ribosomal_bL19"/>
    <property type="match status" value="1"/>
</dbReference>
<dbReference type="FunFam" id="2.30.30.790:FF:000001">
    <property type="entry name" value="50S ribosomal protein L19"/>
    <property type="match status" value="1"/>
</dbReference>
<organism evidence="10 14">
    <name type="scientific">Eggerthella lenta</name>
    <name type="common">Eubacterium lentum</name>
    <dbReference type="NCBI Taxonomy" id="84112"/>
    <lineage>
        <taxon>Bacteria</taxon>
        <taxon>Bacillati</taxon>
        <taxon>Actinomycetota</taxon>
        <taxon>Coriobacteriia</taxon>
        <taxon>Eggerthellales</taxon>
        <taxon>Eggerthellaceae</taxon>
        <taxon>Eggerthella</taxon>
    </lineage>
</organism>
<evidence type="ECO:0000313" key="19">
    <source>
        <dbReference type="Proteomes" id="UP000436429"/>
    </source>
</evidence>
<keyword evidence="4 6" id="KW-0687">Ribonucleoprotein</keyword>
<dbReference type="SUPFAM" id="SSF50104">
    <property type="entry name" value="Translation proteins SH3-like domain"/>
    <property type="match status" value="1"/>
</dbReference>
<accession>A0A369NTX6</accession>
<dbReference type="GO" id="GO:0006412">
    <property type="term" value="P:translation"/>
    <property type="evidence" value="ECO:0007669"/>
    <property type="project" value="UniProtKB-UniRule"/>
</dbReference>
<dbReference type="InterPro" id="IPR008991">
    <property type="entry name" value="Translation_prot_SH3-like_sf"/>
</dbReference>
<dbReference type="EMBL" id="VEVP01000006">
    <property type="protein sequence ID" value="TNU93919.1"/>
    <property type="molecule type" value="Genomic_DNA"/>
</dbReference>
<evidence type="ECO:0000256" key="5">
    <source>
        <dbReference type="ARBA" id="ARBA00035171"/>
    </source>
</evidence>
<evidence type="ECO:0000313" key="12">
    <source>
        <dbReference type="EMBL" id="RDC41707.1"/>
    </source>
</evidence>
<dbReference type="GO" id="GO:0003735">
    <property type="term" value="F:structural constituent of ribosome"/>
    <property type="evidence" value="ECO:0007669"/>
    <property type="project" value="InterPro"/>
</dbReference>
<evidence type="ECO:0000313" key="14">
    <source>
        <dbReference type="Proteomes" id="UP000253752"/>
    </source>
</evidence>
<dbReference type="Proteomes" id="UP000253752">
    <property type="component" value="Unassembled WGS sequence"/>
</dbReference>
<evidence type="ECO:0000313" key="16">
    <source>
        <dbReference type="Proteomes" id="UP000253915"/>
    </source>
</evidence>
<dbReference type="PRINTS" id="PR00061">
    <property type="entry name" value="RIBOSOMALL19"/>
</dbReference>
<evidence type="ECO:0000313" key="18">
    <source>
        <dbReference type="Proteomes" id="UP000312594"/>
    </source>
</evidence>
<dbReference type="InterPro" id="IPR038657">
    <property type="entry name" value="Ribosomal_bL19_sf"/>
</dbReference>
<reference evidence="8 19" key="4">
    <citation type="submission" date="2019-11" db="EMBL/GenBank/DDBJ databases">
        <title>Whole genome shotgun sequencing (WGS) data from Adlercreutzia equolifaciens ResAG-91, Eggerthella lenta MRI-F36, MRI-F37, MRI-F40, ResAG-49, ResAG-88, ResAG-121, ResAG-145, and Gordonibacter sp. ResAG-5, ResAG-26, ResAG-43, ResAG-50, ResAG-59.</title>
        <authorList>
            <person name="Stoll D.A."/>
            <person name="Danylec N."/>
            <person name="Franz C.M.A.P."/>
            <person name="Huch M."/>
        </authorList>
    </citation>
    <scope>NUCLEOTIDE SEQUENCE [LARGE SCALE GENOMIC DNA]</scope>
    <source>
        <strain evidence="8 19">ResAG-88</strain>
    </source>
</reference>
<dbReference type="InterPro" id="IPR001857">
    <property type="entry name" value="Ribosomal_bL19"/>
</dbReference>
<dbReference type="EMBL" id="PPUQ01000001">
    <property type="protein sequence ID" value="RDC41707.1"/>
    <property type="molecule type" value="Genomic_DNA"/>
</dbReference>
<dbReference type="GO" id="GO:0022625">
    <property type="term" value="C:cytosolic large ribosomal subunit"/>
    <property type="evidence" value="ECO:0007669"/>
    <property type="project" value="TreeGrafter"/>
</dbReference>
<dbReference type="EMBL" id="PPTU01000001">
    <property type="protein sequence ID" value="RDB73512.1"/>
    <property type="molecule type" value="Genomic_DNA"/>
</dbReference>
<dbReference type="EMBL" id="PPTX01000004">
    <property type="protein sequence ID" value="RDB80723.1"/>
    <property type="molecule type" value="Genomic_DNA"/>
</dbReference>
<dbReference type="RefSeq" id="WP_009304464.1">
    <property type="nucleotide sequence ID" value="NZ_AP025575.1"/>
</dbReference>
<dbReference type="AlphaFoldDB" id="A0A369NTX6"/>
<evidence type="ECO:0000313" key="8">
    <source>
        <dbReference type="EMBL" id="MVN33497.1"/>
    </source>
</evidence>
<dbReference type="InterPro" id="IPR018257">
    <property type="entry name" value="Ribosomal_bL19_CS"/>
</dbReference>
<evidence type="ECO:0000256" key="6">
    <source>
        <dbReference type="HAMAP-Rule" id="MF_00402"/>
    </source>
</evidence>
<reference evidence="14 15" key="2">
    <citation type="journal article" date="2018" name="Elife">
        <title>Discovery and characterization of a prevalent human gut bacterial enzyme sufficient for the inactivation of a family of plant toxins.</title>
        <authorList>
            <person name="Koppel N."/>
            <person name="Bisanz J.E."/>
            <person name="Pandelia M.E."/>
            <person name="Turnbaugh P.J."/>
            <person name="Balskus E.P."/>
        </authorList>
    </citation>
    <scope>NUCLEOTIDE SEQUENCE [LARGE SCALE GENOMIC DNA]</scope>
    <source>
        <strain evidence="12 16">16A</strain>
        <strain evidence="11 15">FAA1-1-60AUCSF</strain>
        <strain evidence="10 14">MR1 #12</strain>
        <strain evidence="9 17">W1 BHI 6</strain>
    </source>
</reference>
<proteinExistence type="inferred from homology"/>
<evidence type="ECO:0000313" key="13">
    <source>
        <dbReference type="EMBL" id="TNU93919.1"/>
    </source>
</evidence>
<dbReference type="PIRSF" id="PIRSF002191">
    <property type="entry name" value="Ribosomal_L19"/>
    <property type="match status" value="1"/>
</dbReference>
<dbReference type="Proteomes" id="UP000253970">
    <property type="component" value="Unassembled WGS sequence"/>
</dbReference>
<comment type="caution">
    <text evidence="10">The sequence shown here is derived from an EMBL/GenBank/DDBJ whole genome shotgun (WGS) entry which is preliminary data.</text>
</comment>
<evidence type="ECO:0000313" key="10">
    <source>
        <dbReference type="EMBL" id="RDB80723.1"/>
    </source>
</evidence>
<evidence type="ECO:0000256" key="3">
    <source>
        <dbReference type="ARBA" id="ARBA00022980"/>
    </source>
</evidence>